<reference evidence="1 2" key="1">
    <citation type="journal article" date="2018" name="Sci. Rep.">
        <title>Genomic signatures of local adaptation to the degree of environmental predictability in rotifers.</title>
        <authorList>
            <person name="Franch-Gras L."/>
            <person name="Hahn C."/>
            <person name="Garcia-Roger E.M."/>
            <person name="Carmona M.J."/>
            <person name="Serra M."/>
            <person name="Gomez A."/>
        </authorList>
    </citation>
    <scope>NUCLEOTIDE SEQUENCE [LARGE SCALE GENOMIC DNA]</scope>
    <source>
        <strain evidence="1">HYR1</strain>
    </source>
</reference>
<name>A0A3M7SMD8_BRAPC</name>
<dbReference type="Proteomes" id="UP000276133">
    <property type="component" value="Unassembled WGS sequence"/>
</dbReference>
<dbReference type="EMBL" id="REGN01001120">
    <property type="protein sequence ID" value="RNA36820.1"/>
    <property type="molecule type" value="Genomic_DNA"/>
</dbReference>
<evidence type="ECO:0000313" key="1">
    <source>
        <dbReference type="EMBL" id="RNA36820.1"/>
    </source>
</evidence>
<keyword evidence="2" id="KW-1185">Reference proteome</keyword>
<proteinExistence type="predicted"/>
<accession>A0A3M7SMD8</accession>
<comment type="caution">
    <text evidence="1">The sequence shown here is derived from an EMBL/GenBank/DDBJ whole genome shotgun (WGS) entry which is preliminary data.</text>
</comment>
<protein>
    <submittedName>
        <fullName evidence="1">Uncharacterized protein</fullName>
    </submittedName>
</protein>
<sequence>MLSENVNILYIISKNLISIVTLNMTLNIRLKHTTSEDKEFMIISKDSNLDFPVNNRVKTQLDLKAATTYEIVEHDNNNFLSNNFSFVQQKFIICPIGPVN</sequence>
<dbReference type="AlphaFoldDB" id="A0A3M7SMD8"/>
<evidence type="ECO:0000313" key="2">
    <source>
        <dbReference type="Proteomes" id="UP000276133"/>
    </source>
</evidence>
<gene>
    <name evidence="1" type="ORF">BpHYR1_007427</name>
</gene>
<organism evidence="1 2">
    <name type="scientific">Brachionus plicatilis</name>
    <name type="common">Marine rotifer</name>
    <name type="synonym">Brachionus muelleri</name>
    <dbReference type="NCBI Taxonomy" id="10195"/>
    <lineage>
        <taxon>Eukaryota</taxon>
        <taxon>Metazoa</taxon>
        <taxon>Spiralia</taxon>
        <taxon>Gnathifera</taxon>
        <taxon>Rotifera</taxon>
        <taxon>Eurotatoria</taxon>
        <taxon>Monogononta</taxon>
        <taxon>Pseudotrocha</taxon>
        <taxon>Ploima</taxon>
        <taxon>Brachionidae</taxon>
        <taxon>Brachionus</taxon>
    </lineage>
</organism>